<proteinExistence type="predicted"/>
<evidence type="ECO:0000313" key="2">
    <source>
        <dbReference type="EMBL" id="MXP65743.1"/>
    </source>
</evidence>
<comment type="caution">
    <text evidence="2">The sequence shown here is derived from an EMBL/GenBank/DDBJ whole genome shotgun (WGS) entry which is preliminary data.</text>
</comment>
<name>A0A845BDT0_9PROT</name>
<protein>
    <recommendedName>
        <fullName evidence="1">Glycine zipper domain-containing protein</fullName>
    </recommendedName>
</protein>
<keyword evidence="3" id="KW-1185">Reference proteome</keyword>
<organism evidence="2 3">
    <name type="scientific">Teichococcus coralli</name>
    <dbReference type="NCBI Taxonomy" id="2545983"/>
    <lineage>
        <taxon>Bacteria</taxon>
        <taxon>Pseudomonadati</taxon>
        <taxon>Pseudomonadota</taxon>
        <taxon>Alphaproteobacteria</taxon>
        <taxon>Acetobacterales</taxon>
        <taxon>Roseomonadaceae</taxon>
        <taxon>Roseomonas</taxon>
    </lineage>
</organism>
<gene>
    <name evidence="2" type="ORF">E0493_20545</name>
</gene>
<dbReference type="Pfam" id="PF13488">
    <property type="entry name" value="Gly-zipper_Omp"/>
    <property type="match status" value="1"/>
</dbReference>
<evidence type="ECO:0000313" key="3">
    <source>
        <dbReference type="Proteomes" id="UP000460715"/>
    </source>
</evidence>
<dbReference type="PROSITE" id="PS51257">
    <property type="entry name" value="PROKAR_LIPOPROTEIN"/>
    <property type="match status" value="1"/>
</dbReference>
<dbReference type="EMBL" id="SNVJ01000027">
    <property type="protein sequence ID" value="MXP65743.1"/>
    <property type="molecule type" value="Genomic_DNA"/>
</dbReference>
<sequence>MKTLSAAVLGIGLTVGGCSEMSDTSRRTLSGAGAGAAGGAVIGSLTGDFGWGALIGAGVGAAGGYLYDQHKQDEQAAYQRGLQEGRPAPR</sequence>
<dbReference type="InterPro" id="IPR039567">
    <property type="entry name" value="Gly-zipper"/>
</dbReference>
<evidence type="ECO:0000259" key="1">
    <source>
        <dbReference type="Pfam" id="PF13488"/>
    </source>
</evidence>
<dbReference type="AlphaFoldDB" id="A0A845BDT0"/>
<accession>A0A845BDT0</accession>
<feature type="domain" description="Glycine zipper" evidence="1">
    <location>
        <begin position="31"/>
        <end position="71"/>
    </location>
</feature>
<reference evidence="2 3" key="1">
    <citation type="submission" date="2019-03" db="EMBL/GenBank/DDBJ databases">
        <title>Roseomonas sp. a novel Roseomonas species isolated from Sea whip Gorgonian.</title>
        <authorList>
            <person name="Li F."/>
            <person name="Pan X."/>
            <person name="Huang S."/>
            <person name="Li Z."/>
            <person name="Meng B."/>
        </authorList>
    </citation>
    <scope>NUCLEOTIDE SEQUENCE [LARGE SCALE GENOMIC DNA]</scope>
    <source>
        <strain evidence="2 3">M0104</strain>
    </source>
</reference>
<dbReference type="Proteomes" id="UP000460715">
    <property type="component" value="Unassembled WGS sequence"/>
</dbReference>